<comment type="caution">
    <text evidence="2">The sequence shown here is derived from an EMBL/GenBank/DDBJ whole genome shotgun (WGS) entry which is preliminary data.</text>
</comment>
<dbReference type="Proteomes" id="UP001597463">
    <property type="component" value="Unassembled WGS sequence"/>
</dbReference>
<dbReference type="PROSITE" id="PS51257">
    <property type="entry name" value="PROKAR_LIPOPROTEIN"/>
    <property type="match status" value="1"/>
</dbReference>
<evidence type="ECO:0008006" key="4">
    <source>
        <dbReference type="Google" id="ProtNLM"/>
    </source>
</evidence>
<reference evidence="3" key="1">
    <citation type="journal article" date="2019" name="Int. J. Syst. Evol. Microbiol.">
        <title>The Global Catalogue of Microorganisms (GCM) 10K type strain sequencing project: providing services to taxonomists for standard genome sequencing and annotation.</title>
        <authorList>
            <consortium name="The Broad Institute Genomics Platform"/>
            <consortium name="The Broad Institute Genome Sequencing Center for Infectious Disease"/>
            <person name="Wu L."/>
            <person name="Ma J."/>
        </authorList>
    </citation>
    <scope>NUCLEOTIDE SEQUENCE [LARGE SCALE GENOMIC DNA]</scope>
    <source>
        <strain evidence="3">TISTR 1906</strain>
    </source>
</reference>
<dbReference type="EMBL" id="JBHUMV010000009">
    <property type="protein sequence ID" value="MFD2755995.1"/>
    <property type="molecule type" value="Genomic_DNA"/>
</dbReference>
<sequence>MTHSIRFLEKCIAVHTRCVLAAISFVALAGCGSQPPAPDWAIGAEAAAQKASTAYLQGQQRVEGLQWQKARDAVAGTGRLDLAARMELMRCAAQVASLEWNGCPAYQSLAQDAAVPEQAYARYLNAEPRAEDVVLLPPDQQAAARHIVARAGRPLAAEEMRQLIPAGEPLPRLLAVAVLLRAGHASPELLQAGVDIASAQGWRRALMAWLLLQAQAAERAGDADAASHIRRRLDLLQK</sequence>
<keyword evidence="3" id="KW-1185">Reference proteome</keyword>
<protein>
    <recommendedName>
        <fullName evidence="4">Sel1 repeat family protein</fullName>
    </recommendedName>
</protein>
<evidence type="ECO:0000313" key="3">
    <source>
        <dbReference type="Proteomes" id="UP001597463"/>
    </source>
</evidence>
<name>A0ABW5UU92_9BURK</name>
<feature type="chain" id="PRO_5046008842" description="Sel1 repeat family protein" evidence="1">
    <location>
        <begin position="30"/>
        <end position="238"/>
    </location>
</feature>
<dbReference type="RefSeq" id="WP_066479309.1">
    <property type="nucleotide sequence ID" value="NZ_BCNT01000009.1"/>
</dbReference>
<keyword evidence="1" id="KW-0732">Signal</keyword>
<feature type="signal peptide" evidence="1">
    <location>
        <begin position="1"/>
        <end position="29"/>
    </location>
</feature>
<organism evidence="2 3">
    <name type="scientific">Comamonas terrae</name>
    <dbReference type="NCBI Taxonomy" id="673548"/>
    <lineage>
        <taxon>Bacteria</taxon>
        <taxon>Pseudomonadati</taxon>
        <taxon>Pseudomonadota</taxon>
        <taxon>Betaproteobacteria</taxon>
        <taxon>Burkholderiales</taxon>
        <taxon>Comamonadaceae</taxon>
        <taxon>Comamonas</taxon>
    </lineage>
</organism>
<accession>A0ABW5UU92</accession>
<evidence type="ECO:0000313" key="2">
    <source>
        <dbReference type="EMBL" id="MFD2755995.1"/>
    </source>
</evidence>
<proteinExistence type="predicted"/>
<evidence type="ECO:0000256" key="1">
    <source>
        <dbReference type="SAM" id="SignalP"/>
    </source>
</evidence>
<gene>
    <name evidence="2" type="ORF">ACFSW6_18150</name>
</gene>